<organism evidence="1 2">
    <name type="scientific">Trifolium medium</name>
    <dbReference type="NCBI Taxonomy" id="97028"/>
    <lineage>
        <taxon>Eukaryota</taxon>
        <taxon>Viridiplantae</taxon>
        <taxon>Streptophyta</taxon>
        <taxon>Embryophyta</taxon>
        <taxon>Tracheophyta</taxon>
        <taxon>Spermatophyta</taxon>
        <taxon>Magnoliopsida</taxon>
        <taxon>eudicotyledons</taxon>
        <taxon>Gunneridae</taxon>
        <taxon>Pentapetalae</taxon>
        <taxon>rosids</taxon>
        <taxon>fabids</taxon>
        <taxon>Fabales</taxon>
        <taxon>Fabaceae</taxon>
        <taxon>Papilionoideae</taxon>
        <taxon>50 kb inversion clade</taxon>
        <taxon>NPAAA clade</taxon>
        <taxon>Hologalegina</taxon>
        <taxon>IRL clade</taxon>
        <taxon>Trifolieae</taxon>
        <taxon>Trifolium</taxon>
    </lineage>
</organism>
<evidence type="ECO:0000313" key="2">
    <source>
        <dbReference type="Proteomes" id="UP000265520"/>
    </source>
</evidence>
<name>A0A392VRJ4_9FABA</name>
<comment type="caution">
    <text evidence="1">The sequence shown here is derived from an EMBL/GenBank/DDBJ whole genome shotgun (WGS) entry which is preliminary data.</text>
</comment>
<protein>
    <submittedName>
        <fullName evidence="1">Uncharacterized protein</fullName>
    </submittedName>
</protein>
<sequence length="38" mass="3947">MDTANGMPTPMVSSLKLSKVGSVPVEDPTLFRSIVGAL</sequence>
<dbReference type="Proteomes" id="UP000265520">
    <property type="component" value="Unassembled WGS sequence"/>
</dbReference>
<feature type="non-terminal residue" evidence="1">
    <location>
        <position position="38"/>
    </location>
</feature>
<dbReference type="AlphaFoldDB" id="A0A392VRJ4"/>
<evidence type="ECO:0000313" key="1">
    <source>
        <dbReference type="EMBL" id="MCI91018.1"/>
    </source>
</evidence>
<reference evidence="1 2" key="1">
    <citation type="journal article" date="2018" name="Front. Plant Sci.">
        <title>Red Clover (Trifolium pratense) and Zigzag Clover (T. medium) - A Picture of Genomic Similarities and Differences.</title>
        <authorList>
            <person name="Dluhosova J."/>
            <person name="Istvanek J."/>
            <person name="Nedelnik J."/>
            <person name="Repkova J."/>
        </authorList>
    </citation>
    <scope>NUCLEOTIDE SEQUENCE [LARGE SCALE GENOMIC DNA]</scope>
    <source>
        <strain evidence="2">cv. 10/8</strain>
        <tissue evidence="1">Leaf</tissue>
    </source>
</reference>
<keyword evidence="2" id="KW-1185">Reference proteome</keyword>
<proteinExistence type="predicted"/>
<dbReference type="EMBL" id="LXQA011260417">
    <property type="protein sequence ID" value="MCI91018.1"/>
    <property type="molecule type" value="Genomic_DNA"/>
</dbReference>
<accession>A0A392VRJ4</accession>